<keyword evidence="5" id="KW-0408">Iron</keyword>
<dbReference type="GO" id="GO:0051539">
    <property type="term" value="F:4 iron, 4 sulfur cluster binding"/>
    <property type="evidence" value="ECO:0007669"/>
    <property type="project" value="UniProtKB-KW"/>
</dbReference>
<accession>F4LNW8</accession>
<name>F4LNW8_TREBD</name>
<sequence length="304" mass="33880">MKLVISKQTVTLPLVFIAVFYGTAFALFFAKGDPFFLFNFMYIGTTLAAGFFLTGALPAEKKDTGRKLTQLFVGLYLLCYVGIFLKEDLQIEGFWFYLFSGVFAGATIHYFVAKIAGPFIFGRGWCGWACWSAMVFDLLPWKEPAGGKRKPFGFFRYIHCVGIAAVAAFLYFGTTFGKTFYENPHLELRWLLAGNAVYYLTGIMLAAILKDNRAFCKYVCPVPVFQKAGNACSLLKITIDPEKCIGCKKCERSCPMQVPILTYKTGNMRVGSTECIACLKCTHVCSRNALSYAFKAKSKSGRSV</sequence>
<dbReference type="Gene3D" id="3.30.70.20">
    <property type="match status" value="1"/>
</dbReference>
<evidence type="ECO:0000256" key="1">
    <source>
        <dbReference type="ARBA" id="ARBA00022448"/>
    </source>
</evidence>
<evidence type="ECO:0000256" key="2">
    <source>
        <dbReference type="ARBA" id="ARBA00022485"/>
    </source>
</evidence>
<dbReference type="GO" id="GO:0005886">
    <property type="term" value="C:plasma membrane"/>
    <property type="evidence" value="ECO:0007669"/>
    <property type="project" value="TreeGrafter"/>
</dbReference>
<evidence type="ECO:0000256" key="7">
    <source>
        <dbReference type="SAM" id="Phobius"/>
    </source>
</evidence>
<dbReference type="InterPro" id="IPR017896">
    <property type="entry name" value="4Fe4S_Fe-S-bd"/>
</dbReference>
<evidence type="ECO:0000256" key="6">
    <source>
        <dbReference type="ARBA" id="ARBA00023014"/>
    </source>
</evidence>
<feature type="transmembrane region" description="Helical" evidence="7">
    <location>
        <begin position="36"/>
        <end position="56"/>
    </location>
</feature>
<keyword evidence="7" id="KW-1133">Transmembrane helix</keyword>
<dbReference type="PROSITE" id="PS00198">
    <property type="entry name" value="4FE4S_FER_1"/>
    <property type="match status" value="1"/>
</dbReference>
<feature type="transmembrane region" description="Helical" evidence="7">
    <location>
        <begin position="68"/>
        <end position="85"/>
    </location>
</feature>
<evidence type="ECO:0000313" key="9">
    <source>
        <dbReference type="EMBL" id="AEE17945.1"/>
    </source>
</evidence>
<keyword evidence="6" id="KW-0411">Iron-sulfur</keyword>
<dbReference type="PROSITE" id="PS51379">
    <property type="entry name" value="4FE4S_FER_2"/>
    <property type="match status" value="2"/>
</dbReference>
<dbReference type="EMBL" id="CP002696">
    <property type="protein sequence ID" value="AEE17945.1"/>
    <property type="molecule type" value="Genomic_DNA"/>
</dbReference>
<dbReference type="STRING" id="906968.Trebr_2539"/>
<reference evidence="10" key="1">
    <citation type="submission" date="2011-04" db="EMBL/GenBank/DDBJ databases">
        <title>The complete genome of Treponema brennaborense DSM 12168.</title>
        <authorList>
            <person name="Lucas S."/>
            <person name="Han J."/>
            <person name="Lapidus A."/>
            <person name="Bruce D."/>
            <person name="Goodwin L."/>
            <person name="Pitluck S."/>
            <person name="Peters L."/>
            <person name="Kyrpides N."/>
            <person name="Mavromatis K."/>
            <person name="Ivanova N."/>
            <person name="Mikhailova N."/>
            <person name="Pagani I."/>
            <person name="Teshima H."/>
            <person name="Detter J.C."/>
            <person name="Tapia R."/>
            <person name="Han C."/>
            <person name="Land M."/>
            <person name="Hauser L."/>
            <person name="Markowitz V."/>
            <person name="Cheng J.-F."/>
            <person name="Hugenholtz P."/>
            <person name="Woyke T."/>
            <person name="Wu D."/>
            <person name="Gronow S."/>
            <person name="Wellnitz S."/>
            <person name="Brambilla E."/>
            <person name="Klenk H.-P."/>
            <person name="Eisen J.A."/>
        </authorList>
    </citation>
    <scope>NUCLEOTIDE SEQUENCE [LARGE SCALE GENOMIC DNA]</scope>
    <source>
        <strain evidence="10">DSM 12168 / CIP 105900 / DD5/3</strain>
    </source>
</reference>
<dbReference type="HOGENOM" id="CLU_067085_0_0_12"/>
<evidence type="ECO:0000256" key="4">
    <source>
        <dbReference type="ARBA" id="ARBA00022982"/>
    </source>
</evidence>
<keyword evidence="3" id="KW-0479">Metal-binding</keyword>
<protein>
    <submittedName>
        <fullName evidence="9">4Fe-4S ferredoxin iron-sulfur binding domain-containing protein</fullName>
    </submittedName>
</protein>
<keyword evidence="7" id="KW-0812">Transmembrane</keyword>
<feature type="transmembrane region" description="Helical" evidence="7">
    <location>
        <begin position="12"/>
        <end position="30"/>
    </location>
</feature>
<proteinExistence type="predicted"/>
<dbReference type="Pfam" id="PF13237">
    <property type="entry name" value="Fer4_10"/>
    <property type="match status" value="1"/>
</dbReference>
<keyword evidence="10" id="KW-1185">Reference proteome</keyword>
<keyword evidence="2" id="KW-0004">4Fe-4S</keyword>
<feature type="transmembrane region" description="Helical" evidence="7">
    <location>
        <begin position="91"/>
        <end position="113"/>
    </location>
</feature>
<dbReference type="InterPro" id="IPR017900">
    <property type="entry name" value="4Fe4S_Fe_S_CS"/>
</dbReference>
<feature type="domain" description="4Fe-4S ferredoxin-type" evidence="8">
    <location>
        <begin position="235"/>
        <end position="264"/>
    </location>
</feature>
<feature type="transmembrane region" description="Helical" evidence="7">
    <location>
        <begin position="157"/>
        <end position="176"/>
    </location>
</feature>
<dbReference type="AlphaFoldDB" id="F4LNW8"/>
<dbReference type="InterPro" id="IPR051684">
    <property type="entry name" value="Electron_Trans/Redox"/>
</dbReference>
<dbReference type="SUPFAM" id="SSF54862">
    <property type="entry name" value="4Fe-4S ferredoxins"/>
    <property type="match status" value="1"/>
</dbReference>
<evidence type="ECO:0000313" key="10">
    <source>
        <dbReference type="Proteomes" id="UP000006546"/>
    </source>
</evidence>
<dbReference type="PANTHER" id="PTHR30176">
    <property type="entry name" value="FERREDOXIN-TYPE PROTEIN NAPH"/>
    <property type="match status" value="1"/>
</dbReference>
<evidence type="ECO:0000259" key="8">
    <source>
        <dbReference type="PROSITE" id="PS51379"/>
    </source>
</evidence>
<dbReference type="GO" id="GO:0046872">
    <property type="term" value="F:metal ion binding"/>
    <property type="evidence" value="ECO:0007669"/>
    <property type="project" value="UniProtKB-KW"/>
</dbReference>
<dbReference type="Proteomes" id="UP000006546">
    <property type="component" value="Chromosome"/>
</dbReference>
<keyword evidence="1" id="KW-0813">Transport</keyword>
<keyword evidence="4" id="KW-0249">Electron transport</keyword>
<organism evidence="9 10">
    <name type="scientific">Treponema brennaborense (strain DSM 12168 / CIP 105900 / DD5/3)</name>
    <dbReference type="NCBI Taxonomy" id="906968"/>
    <lineage>
        <taxon>Bacteria</taxon>
        <taxon>Pseudomonadati</taxon>
        <taxon>Spirochaetota</taxon>
        <taxon>Spirochaetia</taxon>
        <taxon>Spirochaetales</taxon>
        <taxon>Treponemataceae</taxon>
        <taxon>Treponema</taxon>
    </lineage>
</organism>
<dbReference type="PANTHER" id="PTHR30176:SF3">
    <property type="entry name" value="FERREDOXIN-TYPE PROTEIN NAPH"/>
    <property type="match status" value="1"/>
</dbReference>
<dbReference type="Pfam" id="PF12801">
    <property type="entry name" value="Fer4_5"/>
    <property type="match status" value="2"/>
</dbReference>
<dbReference type="OrthoDB" id="9786132at2"/>
<feature type="domain" description="4Fe-4S ferredoxin-type" evidence="8">
    <location>
        <begin position="266"/>
        <end position="295"/>
    </location>
</feature>
<dbReference type="KEGG" id="tbe:Trebr_2539"/>
<dbReference type="eggNOG" id="COG0348">
    <property type="taxonomic scope" value="Bacteria"/>
</dbReference>
<evidence type="ECO:0000256" key="5">
    <source>
        <dbReference type="ARBA" id="ARBA00023004"/>
    </source>
</evidence>
<gene>
    <name evidence="9" type="ordered locus">Trebr_2539</name>
</gene>
<feature type="transmembrane region" description="Helical" evidence="7">
    <location>
        <begin position="188"/>
        <end position="209"/>
    </location>
</feature>
<keyword evidence="7" id="KW-0472">Membrane</keyword>
<dbReference type="RefSeq" id="WP_013759646.1">
    <property type="nucleotide sequence ID" value="NC_015500.1"/>
</dbReference>
<evidence type="ECO:0000256" key="3">
    <source>
        <dbReference type="ARBA" id="ARBA00022723"/>
    </source>
</evidence>